<organism evidence="10 11">
    <name type="scientific">Crenothrix polyspora</name>
    <dbReference type="NCBI Taxonomy" id="360316"/>
    <lineage>
        <taxon>Bacteria</taxon>
        <taxon>Pseudomonadati</taxon>
        <taxon>Pseudomonadota</taxon>
        <taxon>Gammaproteobacteria</taxon>
        <taxon>Methylococcales</taxon>
        <taxon>Crenotrichaceae</taxon>
        <taxon>Crenothrix</taxon>
    </lineage>
</organism>
<dbReference type="GO" id="GO:0008320">
    <property type="term" value="F:protein transmembrane transporter activity"/>
    <property type="evidence" value="ECO:0007669"/>
    <property type="project" value="UniProtKB-UniRule"/>
</dbReference>
<keyword evidence="6 9" id="KW-1133">Transmembrane helix</keyword>
<comment type="subcellular location">
    <subcellularLocation>
        <location evidence="1 9">Cell membrane</location>
        <topology evidence="1 9">Single-pass membrane protein</topology>
    </subcellularLocation>
</comment>
<dbReference type="PANTHER" id="PTHR42982:SF1">
    <property type="entry name" value="SEC-INDEPENDENT PROTEIN TRANSLOCASE PROTEIN TATA"/>
    <property type="match status" value="1"/>
</dbReference>
<dbReference type="Proteomes" id="UP000195442">
    <property type="component" value="Unassembled WGS sequence"/>
</dbReference>
<proteinExistence type="inferred from homology"/>
<evidence type="ECO:0000256" key="1">
    <source>
        <dbReference type="ARBA" id="ARBA00004162"/>
    </source>
</evidence>
<dbReference type="HAMAP" id="MF_00236">
    <property type="entry name" value="TatA_E"/>
    <property type="match status" value="1"/>
</dbReference>
<name>A0A1R4HE26_9GAMM</name>
<dbReference type="OrthoDB" id="7066617at2"/>
<reference evidence="11" key="1">
    <citation type="submission" date="2017-02" db="EMBL/GenBank/DDBJ databases">
        <authorList>
            <person name="Daims H."/>
        </authorList>
    </citation>
    <scope>NUCLEOTIDE SEQUENCE [LARGE SCALE GENOMIC DNA]</scope>
</reference>
<sequence>MGISVTKLLIILVIVIIVFGTKRLKNIGADLGGAIKTFRKAVKDGEEQTADAGDDVIDSEVTAKDKDKV</sequence>
<evidence type="ECO:0000256" key="2">
    <source>
        <dbReference type="ARBA" id="ARBA00022448"/>
    </source>
</evidence>
<evidence type="ECO:0000256" key="9">
    <source>
        <dbReference type="HAMAP-Rule" id="MF_00236"/>
    </source>
</evidence>
<comment type="function">
    <text evidence="9">Part of the twin-arginine translocation (Tat) system that transports large folded proteins containing a characteristic twin-arginine motif in their signal peptide across membranes. TatA could form the protein-conducting channel of the Tat system.</text>
</comment>
<dbReference type="PANTHER" id="PTHR42982">
    <property type="entry name" value="SEC-INDEPENDENT PROTEIN TRANSLOCASE PROTEIN TATA"/>
    <property type="match status" value="1"/>
</dbReference>
<keyword evidence="4 9" id="KW-0812">Transmembrane</keyword>
<dbReference type="AlphaFoldDB" id="A0A1R4HE26"/>
<gene>
    <name evidence="9 10" type="primary">tatA</name>
    <name evidence="10" type="ORF">CRENPOLYSF2_400011</name>
</gene>
<dbReference type="GO" id="GO:0033281">
    <property type="term" value="C:TAT protein transport complex"/>
    <property type="evidence" value="ECO:0007669"/>
    <property type="project" value="UniProtKB-UniRule"/>
</dbReference>
<comment type="subunit">
    <text evidence="9">The Tat system comprises two distinct complexes: a TatABC complex, containing multiple copies of TatA, TatB and TatC subunits, and a separate TatA complex, containing only TatA subunits. Substrates initially bind to the TatABC complex, which probably triggers association of the separate TatA complex to form the active translocon.</text>
</comment>
<keyword evidence="8 9" id="KW-0472">Membrane</keyword>
<dbReference type="Pfam" id="PF02416">
    <property type="entry name" value="TatA_B_E"/>
    <property type="match status" value="1"/>
</dbReference>
<evidence type="ECO:0000256" key="6">
    <source>
        <dbReference type="ARBA" id="ARBA00022989"/>
    </source>
</evidence>
<evidence type="ECO:0000256" key="8">
    <source>
        <dbReference type="ARBA" id="ARBA00023136"/>
    </source>
</evidence>
<keyword evidence="2 9" id="KW-0813">Transport</keyword>
<dbReference type="GO" id="GO:0043953">
    <property type="term" value="P:protein transport by the Tat complex"/>
    <property type="evidence" value="ECO:0007669"/>
    <property type="project" value="UniProtKB-UniRule"/>
</dbReference>
<evidence type="ECO:0000313" key="10">
    <source>
        <dbReference type="EMBL" id="SJM94466.1"/>
    </source>
</evidence>
<protein>
    <recommendedName>
        <fullName evidence="9">Sec-independent protein translocase protein TatA</fullName>
    </recommendedName>
</protein>
<evidence type="ECO:0000256" key="5">
    <source>
        <dbReference type="ARBA" id="ARBA00022927"/>
    </source>
</evidence>
<keyword evidence="7 9" id="KW-0811">Translocation</keyword>
<keyword evidence="3 9" id="KW-1003">Cell membrane</keyword>
<dbReference type="InterPro" id="IPR006312">
    <property type="entry name" value="TatA/E"/>
</dbReference>
<keyword evidence="11" id="KW-1185">Reference proteome</keyword>
<dbReference type="NCBIfam" id="TIGR01411">
    <property type="entry name" value="tatAE"/>
    <property type="match status" value="1"/>
</dbReference>
<keyword evidence="5 9" id="KW-0653">Protein transport</keyword>
<dbReference type="RefSeq" id="WP_087147812.1">
    <property type="nucleotide sequence ID" value="NZ_FUKJ01000335.1"/>
</dbReference>
<accession>A0A1R4HE26</accession>
<evidence type="ECO:0000313" key="11">
    <source>
        <dbReference type="Proteomes" id="UP000195442"/>
    </source>
</evidence>
<dbReference type="EMBL" id="FUKJ01000335">
    <property type="protein sequence ID" value="SJM94466.1"/>
    <property type="molecule type" value="Genomic_DNA"/>
</dbReference>
<evidence type="ECO:0000256" key="3">
    <source>
        <dbReference type="ARBA" id="ARBA00022475"/>
    </source>
</evidence>
<dbReference type="InterPro" id="IPR003369">
    <property type="entry name" value="TatA/B/E"/>
</dbReference>
<evidence type="ECO:0000256" key="7">
    <source>
        <dbReference type="ARBA" id="ARBA00023010"/>
    </source>
</evidence>
<dbReference type="Gene3D" id="1.20.5.3310">
    <property type="match status" value="1"/>
</dbReference>
<comment type="similarity">
    <text evidence="9">Belongs to the TatA/E family.</text>
</comment>
<evidence type="ECO:0000256" key="4">
    <source>
        <dbReference type="ARBA" id="ARBA00022692"/>
    </source>
</evidence>